<feature type="region of interest" description="Disordered" evidence="6">
    <location>
        <begin position="27"/>
        <end position="65"/>
    </location>
</feature>
<comment type="similarity">
    <text evidence="5">Belongs to the class I-like SAM-binding methyltransferase superfamily. C5-methyltransferase family.</text>
</comment>
<dbReference type="Proteomes" id="UP000002624">
    <property type="component" value="Unassembled WGS sequence"/>
</dbReference>
<protein>
    <recommendedName>
        <fullName evidence="1">DNA (cytosine-5-)-methyltransferase</fullName>
        <ecNumber evidence="1">2.1.1.37</ecNumber>
    </recommendedName>
</protein>
<evidence type="ECO:0000256" key="6">
    <source>
        <dbReference type="SAM" id="MobiDB-lite"/>
    </source>
</evidence>
<dbReference type="STRING" id="544712.C6H684"/>
<evidence type="ECO:0000256" key="1">
    <source>
        <dbReference type="ARBA" id="ARBA00011975"/>
    </source>
</evidence>
<dbReference type="VEuPathDB" id="FungiDB:HCDG_01935"/>
<dbReference type="PROSITE" id="PS00095">
    <property type="entry name" value="C5_MTASE_2"/>
    <property type="match status" value="1"/>
</dbReference>
<dbReference type="AlphaFoldDB" id="C6H684"/>
<reference evidence="8" key="1">
    <citation type="submission" date="2009-05" db="EMBL/GenBank/DDBJ databases">
        <title>The genome sequence of Ajellomyces capsulatus strain H143.</title>
        <authorList>
            <person name="Champion M."/>
            <person name="Cuomo C.A."/>
            <person name="Ma L.-J."/>
            <person name="Henn M.R."/>
            <person name="Sil A."/>
            <person name="Goldman B."/>
            <person name="Young S.K."/>
            <person name="Kodira C.D."/>
            <person name="Zeng Q."/>
            <person name="Koehrsen M."/>
            <person name="Alvarado L."/>
            <person name="Berlin A.M."/>
            <person name="Borenstein D."/>
            <person name="Chen Z."/>
            <person name="Engels R."/>
            <person name="Freedman E."/>
            <person name="Gellesch M."/>
            <person name="Goldberg J."/>
            <person name="Griggs A."/>
            <person name="Gujja S."/>
            <person name="Heiman D.I."/>
            <person name="Hepburn T.A."/>
            <person name="Howarth C."/>
            <person name="Jen D."/>
            <person name="Larson L."/>
            <person name="Lewis B."/>
            <person name="Mehta T."/>
            <person name="Park D."/>
            <person name="Pearson M."/>
            <person name="Roberts A."/>
            <person name="Saif S."/>
            <person name="Shea T.D."/>
            <person name="Shenoy N."/>
            <person name="Sisk P."/>
            <person name="Stolte C."/>
            <person name="Sykes S."/>
            <person name="Walk T."/>
            <person name="White J."/>
            <person name="Yandava C."/>
            <person name="Klein B."/>
            <person name="McEwen J.G."/>
            <person name="Puccia R."/>
            <person name="Goldman G.H."/>
            <person name="Felipe M.S."/>
            <person name="Nino-Vega G."/>
            <person name="San-Blas G."/>
            <person name="Taylor J.W."/>
            <person name="Mendoza L."/>
            <person name="Galagan J.E."/>
            <person name="Nusbaum C."/>
            <person name="Birren B.W."/>
        </authorList>
    </citation>
    <scope>NUCLEOTIDE SEQUENCE [LARGE SCALE GENOMIC DNA]</scope>
    <source>
        <strain evidence="8">H143</strain>
    </source>
</reference>
<evidence type="ECO:0000313" key="8">
    <source>
        <dbReference type="Proteomes" id="UP000002624"/>
    </source>
</evidence>
<dbReference type="EMBL" id="GG692420">
    <property type="protein sequence ID" value="EER43905.1"/>
    <property type="molecule type" value="Genomic_DNA"/>
</dbReference>
<feature type="compositionally biased region" description="Acidic residues" evidence="6">
    <location>
        <begin position="45"/>
        <end position="63"/>
    </location>
</feature>
<dbReference type="InterPro" id="IPR050390">
    <property type="entry name" value="C5-Methyltransferase"/>
</dbReference>
<dbReference type="PRINTS" id="PR00105">
    <property type="entry name" value="C5METTRFRASE"/>
</dbReference>
<dbReference type="SUPFAM" id="SSF53335">
    <property type="entry name" value="S-adenosyl-L-methionine-dependent methyltransferases"/>
    <property type="match status" value="1"/>
</dbReference>
<keyword evidence="2 5" id="KW-0489">Methyltransferase</keyword>
<gene>
    <name evidence="7" type="ORF">HCDG_01935</name>
</gene>
<dbReference type="HOGENOM" id="CLU_012943_2_1_1"/>
<dbReference type="eggNOG" id="ENOG502RYYW">
    <property type="taxonomic scope" value="Eukaryota"/>
</dbReference>
<dbReference type="GO" id="GO:0003677">
    <property type="term" value="F:DNA binding"/>
    <property type="evidence" value="ECO:0007669"/>
    <property type="project" value="TreeGrafter"/>
</dbReference>
<organism evidence="7 8">
    <name type="scientific">Ajellomyces capsulatus (strain H143)</name>
    <name type="common">Darling's disease fungus</name>
    <name type="synonym">Histoplasma capsulatum</name>
    <dbReference type="NCBI Taxonomy" id="544712"/>
    <lineage>
        <taxon>Eukaryota</taxon>
        <taxon>Fungi</taxon>
        <taxon>Dikarya</taxon>
        <taxon>Ascomycota</taxon>
        <taxon>Pezizomycotina</taxon>
        <taxon>Eurotiomycetes</taxon>
        <taxon>Eurotiomycetidae</taxon>
        <taxon>Onygenales</taxon>
        <taxon>Ajellomycetaceae</taxon>
        <taxon>Histoplasma</taxon>
    </lineage>
</organism>
<evidence type="ECO:0000256" key="3">
    <source>
        <dbReference type="ARBA" id="ARBA00022679"/>
    </source>
</evidence>
<dbReference type="PANTHER" id="PTHR10629">
    <property type="entry name" value="CYTOSINE-SPECIFIC METHYLTRANSFERASE"/>
    <property type="match status" value="1"/>
</dbReference>
<evidence type="ECO:0000313" key="7">
    <source>
        <dbReference type="EMBL" id="EER43905.1"/>
    </source>
</evidence>
<evidence type="ECO:0000256" key="2">
    <source>
        <dbReference type="ARBA" id="ARBA00022603"/>
    </source>
</evidence>
<keyword evidence="3 5" id="KW-0808">Transferase</keyword>
<dbReference type="GO" id="GO:0044027">
    <property type="term" value="P:negative regulation of gene expression via chromosomal CpG island methylation"/>
    <property type="evidence" value="ECO:0007669"/>
    <property type="project" value="TreeGrafter"/>
</dbReference>
<dbReference type="InterPro" id="IPR001525">
    <property type="entry name" value="C5_MeTfrase"/>
</dbReference>
<dbReference type="Pfam" id="PF00145">
    <property type="entry name" value="DNA_methylase"/>
    <property type="match status" value="1"/>
</dbReference>
<dbReference type="Gene3D" id="3.40.50.150">
    <property type="entry name" value="Vaccinia Virus protein VP39"/>
    <property type="match status" value="2"/>
</dbReference>
<sequence length="651" mass="72812">MVRILPGREPCLLSTLSPRSRRRRCLQLHGQDHSQPGRPSTIVLDESDSTDTIEDEEEEEGWEGGERDFTARYSEDDFVDDEQWPQILSNFTANITPCLNHTESFEMKEVIPEFVSEGRTYKAGKSVELRDGTFLRILEIVRGMGGEISLRGWRLQRQDSMNGLMPEHVNELCWIVNLSAQQTTQVDEVGLHEVKGLRIVRFTNTSYPMLVPRGDKDSFATEAERRQEGILFCRSKYIRVWVTPTSTSTTSSRKRRMEEQAIQFLAPHEADAGYAVDTSTLRFRWRGETQPGGSYATQKISPLVDLSTNTPTILGGTSKIIRQYTFGDGFCGAGGVSRGALQAGLRLNWGFDHSVSAMDSFRLNFETAIGYTSDVADFLASSHTEIMVDILHFSPPCQTFSPAKTVAAAMDEDNEACIFCTRKLLEATKPRVVTMEETAGLQQRHEEFLFATIHSFVELGYSVRWKLLNCRDYGVPQSRQRLVILASGPGEPLPPFPKPTHTSPNTQINTTITTALLPPFRTIHDAISKIPPHHPDHDIQYARSRPLNRPTYDPHTQARTITCNGGENYHPSGTRGFTYRELACLQTFPLEHRFCGKSVKRQIGNAVPPMLGKAIFLVVKRALERVDGVNGGDYGGGDGSIDIVGEVVEIL</sequence>
<proteinExistence type="inferred from homology"/>
<dbReference type="GO" id="GO:0003886">
    <property type="term" value="F:DNA (cytosine-5-)-methyltransferase activity"/>
    <property type="evidence" value="ECO:0007669"/>
    <property type="project" value="UniProtKB-EC"/>
</dbReference>
<feature type="active site" evidence="5">
    <location>
        <position position="397"/>
    </location>
</feature>
<dbReference type="OrthoDB" id="414133at2759"/>
<dbReference type="GO" id="GO:0032259">
    <property type="term" value="P:methylation"/>
    <property type="evidence" value="ECO:0007669"/>
    <property type="project" value="UniProtKB-KW"/>
</dbReference>
<dbReference type="PANTHER" id="PTHR10629:SF52">
    <property type="entry name" value="DNA (CYTOSINE-5)-METHYLTRANSFERASE 1"/>
    <property type="match status" value="1"/>
</dbReference>
<dbReference type="GO" id="GO:0005634">
    <property type="term" value="C:nucleus"/>
    <property type="evidence" value="ECO:0007669"/>
    <property type="project" value="TreeGrafter"/>
</dbReference>
<name>C6H684_AJECH</name>
<dbReference type="PROSITE" id="PS51679">
    <property type="entry name" value="SAM_MT_C5"/>
    <property type="match status" value="1"/>
</dbReference>
<accession>C6H684</accession>
<dbReference type="InterPro" id="IPR029063">
    <property type="entry name" value="SAM-dependent_MTases_sf"/>
</dbReference>
<evidence type="ECO:0000256" key="5">
    <source>
        <dbReference type="PROSITE-ProRule" id="PRU01016"/>
    </source>
</evidence>
<evidence type="ECO:0000256" key="4">
    <source>
        <dbReference type="ARBA" id="ARBA00022691"/>
    </source>
</evidence>
<dbReference type="OMA" id="CCYWSPA"/>
<keyword evidence="4 5" id="KW-0949">S-adenosyl-L-methionine</keyword>
<dbReference type="EC" id="2.1.1.37" evidence="1"/>
<dbReference type="InterPro" id="IPR031303">
    <property type="entry name" value="C5_meth_CS"/>
</dbReference>